<dbReference type="EMBL" id="AP019536">
    <property type="protein sequence ID" value="BBI98611.1"/>
    <property type="molecule type" value="Genomic_DNA"/>
</dbReference>
<sequence>MRAQSSVLLLAAITLVGCDRITGAADQKIYDAEAIGYACRLSYKPPEDCMKENESQSPTSILSGWKAADKAIKEGIVDPAMGRHQAAPQPVAPAVAAQSEVKPAEPAAASKVESASAPKAAPEAKKTAVAPNGTKAPR</sequence>
<proteinExistence type="predicted"/>
<evidence type="ECO:0000313" key="3">
    <source>
        <dbReference type="Proteomes" id="UP001319121"/>
    </source>
</evidence>
<gene>
    <name evidence="2" type="ORF">FGKAn22_03040</name>
</gene>
<accession>A0AAN1SXW7</accession>
<evidence type="ECO:0000313" key="2">
    <source>
        <dbReference type="EMBL" id="BBI98611.1"/>
    </source>
</evidence>
<feature type="compositionally biased region" description="Low complexity" evidence="1">
    <location>
        <begin position="85"/>
        <end position="131"/>
    </location>
</feature>
<dbReference type="KEGG" id="fku:FGKAn22_03040"/>
<dbReference type="AlphaFoldDB" id="A0AAN1SXW7"/>
<evidence type="ECO:0000256" key="1">
    <source>
        <dbReference type="SAM" id="MobiDB-lite"/>
    </source>
</evidence>
<dbReference type="RefSeq" id="WP_212786236.1">
    <property type="nucleotide sequence ID" value="NZ_AP019536.1"/>
</dbReference>
<keyword evidence="3" id="KW-1185">Reference proteome</keyword>
<feature type="region of interest" description="Disordered" evidence="1">
    <location>
        <begin position="83"/>
        <end position="138"/>
    </location>
</feature>
<dbReference type="PROSITE" id="PS51257">
    <property type="entry name" value="PROKAR_LIPOPROTEIN"/>
    <property type="match status" value="1"/>
</dbReference>
<dbReference type="Proteomes" id="UP001319121">
    <property type="component" value="Chromosome"/>
</dbReference>
<name>A0AAN1SXW7_9PROT</name>
<reference evidence="2 3" key="1">
    <citation type="submission" date="2019-03" db="EMBL/GenBank/DDBJ databases">
        <title>Complete genome sequence of Ferrigenium kumadai strain An22, a microaerophilic iron-oxidizing bacterium isolated from a paddy field soil.</title>
        <authorList>
            <person name="Watanabe T."/>
            <person name="Asakawa S."/>
        </authorList>
    </citation>
    <scope>NUCLEOTIDE SEQUENCE [LARGE SCALE GENOMIC DNA]</scope>
    <source>
        <strain evidence="2 3">An22</strain>
    </source>
</reference>
<organism evidence="2 3">
    <name type="scientific">Ferrigenium kumadai</name>
    <dbReference type="NCBI Taxonomy" id="1682490"/>
    <lineage>
        <taxon>Bacteria</taxon>
        <taxon>Pseudomonadati</taxon>
        <taxon>Pseudomonadota</taxon>
        <taxon>Betaproteobacteria</taxon>
        <taxon>Nitrosomonadales</taxon>
        <taxon>Gallionellaceae</taxon>
        <taxon>Ferrigenium</taxon>
    </lineage>
</organism>
<protein>
    <submittedName>
        <fullName evidence="2">Uncharacterized protein</fullName>
    </submittedName>
</protein>